<dbReference type="InterPro" id="IPR013126">
    <property type="entry name" value="Hsp_70_fam"/>
</dbReference>
<comment type="caution">
    <text evidence="3">The sequence shown here is derived from an EMBL/GenBank/DDBJ whole genome shotgun (WGS) entry which is preliminary data.</text>
</comment>
<dbReference type="PANTHER" id="PTHR14187">
    <property type="entry name" value="ALPHA KINASE/ELONGATION FACTOR 2 KINASE"/>
    <property type="match status" value="1"/>
</dbReference>
<keyword evidence="2" id="KW-0067">ATP-binding</keyword>
<organism evidence="3 4">
    <name type="scientific">Lachnellula subtilissima</name>
    <dbReference type="NCBI Taxonomy" id="602034"/>
    <lineage>
        <taxon>Eukaryota</taxon>
        <taxon>Fungi</taxon>
        <taxon>Dikarya</taxon>
        <taxon>Ascomycota</taxon>
        <taxon>Pezizomycotina</taxon>
        <taxon>Leotiomycetes</taxon>
        <taxon>Helotiales</taxon>
        <taxon>Lachnaceae</taxon>
        <taxon>Lachnellula</taxon>
    </lineage>
</organism>
<keyword evidence="4" id="KW-1185">Reference proteome</keyword>
<dbReference type="AlphaFoldDB" id="A0A8H8RWF4"/>
<dbReference type="OrthoDB" id="5332281at2759"/>
<reference evidence="3 4" key="1">
    <citation type="submission" date="2018-05" db="EMBL/GenBank/DDBJ databases">
        <title>Genome sequencing and assembly of the regulated plant pathogen Lachnellula willkommii and related sister species for the development of diagnostic species identification markers.</title>
        <authorList>
            <person name="Giroux E."/>
            <person name="Bilodeau G."/>
        </authorList>
    </citation>
    <scope>NUCLEOTIDE SEQUENCE [LARGE SCALE GENOMIC DNA]</scope>
    <source>
        <strain evidence="3 4">CBS 197.66</strain>
    </source>
</reference>
<evidence type="ECO:0000313" key="3">
    <source>
        <dbReference type="EMBL" id="TVY42099.1"/>
    </source>
</evidence>
<dbReference type="SUPFAM" id="SSF53067">
    <property type="entry name" value="Actin-like ATPase domain"/>
    <property type="match status" value="2"/>
</dbReference>
<dbReference type="Proteomes" id="UP000462212">
    <property type="component" value="Unassembled WGS sequence"/>
</dbReference>
<dbReference type="CDD" id="cd10170">
    <property type="entry name" value="ASKHA_NBD_HSP70"/>
    <property type="match status" value="1"/>
</dbReference>
<dbReference type="EMBL" id="QGMJ01000110">
    <property type="protein sequence ID" value="TVY42099.1"/>
    <property type="molecule type" value="Genomic_DNA"/>
</dbReference>
<gene>
    <name evidence="3" type="primary">HSPA12B_0</name>
    <name evidence="3" type="ORF">LSUB1_G002077</name>
</gene>
<name>A0A8H8RWF4_9HELO</name>
<dbReference type="PRINTS" id="PR00301">
    <property type="entry name" value="HEATSHOCK70"/>
</dbReference>
<dbReference type="Gene3D" id="3.30.420.40">
    <property type="match status" value="1"/>
</dbReference>
<keyword evidence="1" id="KW-0547">Nucleotide-binding</keyword>
<accession>A0A8H8RWF4</accession>
<evidence type="ECO:0000313" key="4">
    <source>
        <dbReference type="Proteomes" id="UP000462212"/>
    </source>
</evidence>
<protein>
    <submittedName>
        <fullName evidence="3">Heat shock 70 kDa protein 12B</fullName>
    </submittedName>
</protein>
<dbReference type="Pfam" id="PF00012">
    <property type="entry name" value="HSP70"/>
    <property type="match status" value="1"/>
</dbReference>
<sequence>MDPTGKKESQVVVNRPKVYESEDKLVIGLDFGTTFSGIAYAFSNERKPDLVSIMDWPGLEGNKQPKVPTVICYDEADKTKFTWGGMKHPREVVPGIKLLLDPDQPRPLYLPESSAKSDLKSLGKPAVDVAADFIGAMYKHAISRIESKVPSDYLEMCQKQFVLSVPAVWSDKAKNKTLQAAKRAGIHPISLIKEPEAAAMYTLHGLKDKMLAPKVGDAFVICDAGGGTVDLISYEITALSPKLELKELVPGKGGMAGSLGLNKRFEQSVKELVGEDQYYHLRKTTGFAQATQQFDRSIKTAFRGSGEEDYFVNFPMAKLKNDPLNNLEANCWNIKGDDVKKIFDPLINDIERLVEEQVNLVTVKRMSEGHPKATEVKAIFLVGGFGSSEYLKTRLQGLHKNIQIIQPHDAWSAIVKGAVLSQLPHEASVVSTQSLRHYGVSAMCEFDPKIDEDHLRVFSAPEGIDRVERMTWYIHKGEDLQREQTIHFPFFRSLDVNYTPDDLIFSDELIQSESKDPPLYPAKANTSTNCVLEANLKTVDPSKFKKKTGADGKEYLDVFYELAVTMKPATMRFALTFKGEEMGSVEANYD</sequence>
<dbReference type="GO" id="GO:0005524">
    <property type="term" value="F:ATP binding"/>
    <property type="evidence" value="ECO:0007669"/>
    <property type="project" value="UniProtKB-KW"/>
</dbReference>
<dbReference type="InterPro" id="IPR043129">
    <property type="entry name" value="ATPase_NBD"/>
</dbReference>
<dbReference type="PANTHER" id="PTHR14187:SF5">
    <property type="entry name" value="HEAT SHOCK 70 KDA PROTEIN 12A"/>
    <property type="match status" value="1"/>
</dbReference>
<evidence type="ECO:0000256" key="2">
    <source>
        <dbReference type="ARBA" id="ARBA00022840"/>
    </source>
</evidence>
<keyword evidence="3" id="KW-0346">Stress response</keyword>
<dbReference type="GO" id="GO:0140662">
    <property type="term" value="F:ATP-dependent protein folding chaperone"/>
    <property type="evidence" value="ECO:0007669"/>
    <property type="project" value="InterPro"/>
</dbReference>
<evidence type="ECO:0000256" key="1">
    <source>
        <dbReference type="ARBA" id="ARBA00022741"/>
    </source>
</evidence>
<proteinExistence type="predicted"/>